<feature type="chain" id="PRO_5040877198" description="Secreted protein" evidence="1">
    <location>
        <begin position="20"/>
        <end position="204"/>
    </location>
</feature>
<evidence type="ECO:0000256" key="1">
    <source>
        <dbReference type="SAM" id="SignalP"/>
    </source>
</evidence>
<protein>
    <recommendedName>
        <fullName evidence="4">Secreted protein</fullName>
    </recommendedName>
</protein>
<dbReference type="EMBL" id="RIBY02000324">
    <property type="protein sequence ID" value="KAH9844530.1"/>
    <property type="molecule type" value="Genomic_DNA"/>
</dbReference>
<evidence type="ECO:0000313" key="3">
    <source>
        <dbReference type="Proteomes" id="UP001138500"/>
    </source>
</evidence>
<reference evidence="2 3" key="1">
    <citation type="journal article" date="2018" name="IMA Fungus">
        <title>IMA Genome-F 10: Nine draft genome sequences of Claviceps purpurea s.lat., including C. arundinis, C. humidiphila, and C. cf. spartinae, pseudomolecules for the pitch canker pathogen Fusarium circinatum, draft genome of Davidsoniella eucalypti, Grosmannia galeiformis, Quambalaria eucalypti, and Teratosphaeria destructans.</title>
        <authorList>
            <person name="Wingfield B.D."/>
            <person name="Liu M."/>
            <person name="Nguyen H.D."/>
            <person name="Lane F.A."/>
            <person name="Morgan S.W."/>
            <person name="De Vos L."/>
            <person name="Wilken P.M."/>
            <person name="Duong T.A."/>
            <person name="Aylward J."/>
            <person name="Coetzee M.P."/>
            <person name="Dadej K."/>
            <person name="De Beer Z.W."/>
            <person name="Findlay W."/>
            <person name="Havenga M."/>
            <person name="Kolarik M."/>
            <person name="Menzies J.G."/>
            <person name="Naidoo K."/>
            <person name="Pochopski O."/>
            <person name="Shoukouhi P."/>
            <person name="Santana Q.C."/>
            <person name="Seifert K.A."/>
            <person name="Soal N."/>
            <person name="Steenkamp E.T."/>
            <person name="Tatham C.T."/>
            <person name="van der Nest M.A."/>
            <person name="Wingfield M.J."/>
        </authorList>
    </citation>
    <scope>NUCLEOTIDE SEQUENCE [LARGE SCALE GENOMIC DNA]</scope>
    <source>
        <strain evidence="2">CMW44962</strain>
    </source>
</reference>
<evidence type="ECO:0000313" key="2">
    <source>
        <dbReference type="EMBL" id="KAH9844530.1"/>
    </source>
</evidence>
<dbReference type="Proteomes" id="UP001138500">
    <property type="component" value="Unassembled WGS sequence"/>
</dbReference>
<keyword evidence="3" id="KW-1185">Reference proteome</keyword>
<feature type="signal peptide" evidence="1">
    <location>
        <begin position="1"/>
        <end position="19"/>
    </location>
</feature>
<gene>
    <name evidence="2" type="ORF">Tdes44962_MAKER07355</name>
</gene>
<accession>A0A9W7SZ96</accession>
<keyword evidence="1" id="KW-0732">Signal</keyword>
<comment type="caution">
    <text evidence="2">The sequence shown here is derived from an EMBL/GenBank/DDBJ whole genome shotgun (WGS) entry which is preliminary data.</text>
</comment>
<name>A0A9W7SZ96_9PEZI</name>
<reference evidence="2 3" key="2">
    <citation type="journal article" date="2021" name="Curr. Genet.">
        <title>Genetic response to nitrogen starvation in the aggressive Eucalyptus foliar pathogen Teratosphaeria destructans.</title>
        <authorList>
            <person name="Havenga M."/>
            <person name="Wingfield B.D."/>
            <person name="Wingfield M.J."/>
            <person name="Dreyer L.L."/>
            <person name="Roets F."/>
            <person name="Aylward J."/>
        </authorList>
    </citation>
    <scope>NUCLEOTIDE SEQUENCE [LARGE SCALE GENOMIC DNA]</scope>
    <source>
        <strain evidence="2">CMW44962</strain>
    </source>
</reference>
<sequence length="204" mass="21286">MRVEVIRVLALLVLTRVELQDVQLDLLGRRTAVVLDQLVRRVVDVVLVDHQPAHRGAAHDHDVAGAEGDGAGVPPRALQRIVVDVEIHPARAIARAGFVAAQRLSAVEELGPVGAAPLPLGARDVDHGAVGEEGPRGAERVAFRVQLPEGVGAPGVFDAERVEAGPVVLHEGVFRVGAGREVDAGAAVVLMVVVEENDGVCEGG</sequence>
<dbReference type="AlphaFoldDB" id="A0A9W7SZ96"/>
<proteinExistence type="predicted"/>
<evidence type="ECO:0008006" key="4">
    <source>
        <dbReference type="Google" id="ProtNLM"/>
    </source>
</evidence>
<organism evidence="2 3">
    <name type="scientific">Teratosphaeria destructans</name>
    <dbReference type="NCBI Taxonomy" id="418781"/>
    <lineage>
        <taxon>Eukaryota</taxon>
        <taxon>Fungi</taxon>
        <taxon>Dikarya</taxon>
        <taxon>Ascomycota</taxon>
        <taxon>Pezizomycotina</taxon>
        <taxon>Dothideomycetes</taxon>
        <taxon>Dothideomycetidae</taxon>
        <taxon>Mycosphaerellales</taxon>
        <taxon>Teratosphaeriaceae</taxon>
        <taxon>Teratosphaeria</taxon>
    </lineage>
</organism>